<feature type="domain" description="Maltokinase N-terminal cap" evidence="5">
    <location>
        <begin position="20"/>
        <end position="101"/>
    </location>
</feature>
<dbReference type="EMBL" id="QZVT01000006">
    <property type="protein sequence ID" value="RJT78449.1"/>
    <property type="molecule type" value="Genomic_DNA"/>
</dbReference>
<evidence type="ECO:0000313" key="7">
    <source>
        <dbReference type="Proteomes" id="UP000272560"/>
    </source>
</evidence>
<dbReference type="GO" id="GO:0016301">
    <property type="term" value="F:kinase activity"/>
    <property type="evidence" value="ECO:0007669"/>
    <property type="project" value="UniProtKB-KW"/>
</dbReference>
<comment type="caution">
    <text evidence="6">The sequence shown here is derived from an EMBL/GenBank/DDBJ whole genome shotgun (WGS) entry which is preliminary data.</text>
</comment>
<keyword evidence="7" id="KW-1185">Reference proteome</keyword>
<evidence type="ECO:0000256" key="3">
    <source>
        <dbReference type="ARBA" id="ARBA00022777"/>
    </source>
</evidence>
<evidence type="ECO:0000256" key="4">
    <source>
        <dbReference type="ARBA" id="ARBA00022840"/>
    </source>
</evidence>
<gene>
    <name evidence="6" type="ORF">D6T63_13155</name>
</gene>
<keyword evidence="3" id="KW-0418">Kinase</keyword>
<accession>A0A3A5MCC3</accession>
<organism evidence="6 7">
    <name type="scientific">Arthrobacter cheniae</name>
    <dbReference type="NCBI Taxonomy" id="1258888"/>
    <lineage>
        <taxon>Bacteria</taxon>
        <taxon>Bacillati</taxon>
        <taxon>Actinomycetota</taxon>
        <taxon>Actinomycetes</taxon>
        <taxon>Micrococcales</taxon>
        <taxon>Micrococcaceae</taxon>
        <taxon>Arthrobacter</taxon>
    </lineage>
</organism>
<reference evidence="6 7" key="1">
    <citation type="submission" date="2018-09" db="EMBL/GenBank/DDBJ databases">
        <title>Novel species of Arthrobacter.</title>
        <authorList>
            <person name="Liu Q."/>
            <person name="Xin Y.-H."/>
        </authorList>
    </citation>
    <scope>NUCLEOTIDE SEQUENCE [LARGE SCALE GENOMIC DNA]</scope>
    <source>
        <strain evidence="6 7">Hz2</strain>
    </source>
</reference>
<protein>
    <recommendedName>
        <fullName evidence="5">Maltokinase N-terminal cap domain-containing protein</fullName>
    </recommendedName>
</protein>
<dbReference type="GO" id="GO:0005524">
    <property type="term" value="F:ATP binding"/>
    <property type="evidence" value="ECO:0007669"/>
    <property type="project" value="UniProtKB-KW"/>
</dbReference>
<name>A0A3A5MCC3_9MICC</name>
<dbReference type="InterPro" id="IPR040999">
    <property type="entry name" value="Mak_N_cap"/>
</dbReference>
<dbReference type="Pfam" id="PF18085">
    <property type="entry name" value="Mak_N_cap"/>
    <property type="match status" value="1"/>
</dbReference>
<dbReference type="RefSeq" id="WP_120149494.1">
    <property type="nucleotide sequence ID" value="NZ_QZVT01000006.1"/>
</dbReference>
<evidence type="ECO:0000256" key="1">
    <source>
        <dbReference type="ARBA" id="ARBA00022679"/>
    </source>
</evidence>
<keyword evidence="4" id="KW-0067">ATP-binding</keyword>
<keyword evidence="1" id="KW-0808">Transferase</keyword>
<proteinExistence type="predicted"/>
<dbReference type="OrthoDB" id="3787729at2"/>
<evidence type="ECO:0000256" key="2">
    <source>
        <dbReference type="ARBA" id="ARBA00022741"/>
    </source>
</evidence>
<dbReference type="Proteomes" id="UP000272560">
    <property type="component" value="Unassembled WGS sequence"/>
</dbReference>
<evidence type="ECO:0000259" key="5">
    <source>
        <dbReference type="Pfam" id="PF18085"/>
    </source>
</evidence>
<dbReference type="AlphaFoldDB" id="A0A3A5MCC3"/>
<evidence type="ECO:0000313" key="6">
    <source>
        <dbReference type="EMBL" id="RJT78449.1"/>
    </source>
</evidence>
<sequence>MALIYDVTLRPSKLDLLIPWLAEQPWAEGLDGALERAASFRFDDPEGEVGVETLLIGAGGALVQVPLTYRGAPVEGLEEHLVGTLDHPALGQRWVYDAVADPVYLAAMADAVLDGAPQAGQFHEVDGELVEIEPTVSLEWNRRNRRASATVRTDVVELATPRGPVLLFRVLDPRAAALGRTALLASRDDWTAQVAAAG</sequence>
<keyword evidence="2" id="KW-0547">Nucleotide-binding</keyword>